<evidence type="ECO:0000313" key="3">
    <source>
        <dbReference type="Proteomes" id="UP000321306"/>
    </source>
</evidence>
<gene>
    <name evidence="2" type="ORF">DC3_51700</name>
</gene>
<comment type="caution">
    <text evidence="2">The sequence shown here is derived from an EMBL/GenBank/DDBJ whole genome shotgun (WGS) entry which is preliminary data.</text>
</comment>
<keyword evidence="1" id="KW-0472">Membrane</keyword>
<proteinExistence type="predicted"/>
<accession>A0A511N9M9</accession>
<dbReference type="AlphaFoldDB" id="A0A511N9M9"/>
<name>A0A511N9M9_DEIC1</name>
<keyword evidence="3" id="KW-1185">Reference proteome</keyword>
<keyword evidence="1" id="KW-0812">Transmembrane</keyword>
<dbReference type="EMBL" id="BJXB01000037">
    <property type="protein sequence ID" value="GEM49535.1"/>
    <property type="molecule type" value="Genomic_DNA"/>
</dbReference>
<dbReference type="Proteomes" id="UP000321306">
    <property type="component" value="Unassembled WGS sequence"/>
</dbReference>
<protein>
    <submittedName>
        <fullName evidence="2">Uncharacterized protein</fullName>
    </submittedName>
</protein>
<reference evidence="2 3" key="1">
    <citation type="submission" date="2019-07" db="EMBL/GenBank/DDBJ databases">
        <title>Whole genome shotgun sequence of Deinococcus cellulosilyticus NBRC 106333.</title>
        <authorList>
            <person name="Hosoyama A."/>
            <person name="Uohara A."/>
            <person name="Ohji S."/>
            <person name="Ichikawa N."/>
        </authorList>
    </citation>
    <scope>NUCLEOTIDE SEQUENCE [LARGE SCALE GENOMIC DNA]</scope>
    <source>
        <strain evidence="2 3">NBRC 106333</strain>
    </source>
</reference>
<dbReference type="RefSeq" id="WP_146890276.1">
    <property type="nucleotide sequence ID" value="NZ_BJXB01000037.1"/>
</dbReference>
<sequence>MSRSLWIGLSILAVGFLGNLGFWGYQYHQNTRLDYCLEKPGEVFGGDLGVVPKGYRQFCQENTVVRQEVRDGQMQIEWFQVAGRDLTGLWDTLLERGARMKTRDPLQENVFLSLLTWKGQVLEYQAVFDGETTTITLSGSGDGH</sequence>
<evidence type="ECO:0000256" key="1">
    <source>
        <dbReference type="SAM" id="Phobius"/>
    </source>
</evidence>
<organism evidence="2 3">
    <name type="scientific">Deinococcus cellulosilyticus (strain DSM 18568 / NBRC 106333 / KACC 11606 / 5516J-15)</name>
    <dbReference type="NCBI Taxonomy" id="1223518"/>
    <lineage>
        <taxon>Bacteria</taxon>
        <taxon>Thermotogati</taxon>
        <taxon>Deinococcota</taxon>
        <taxon>Deinococci</taxon>
        <taxon>Deinococcales</taxon>
        <taxon>Deinococcaceae</taxon>
        <taxon>Deinococcus</taxon>
    </lineage>
</organism>
<feature type="transmembrane region" description="Helical" evidence="1">
    <location>
        <begin position="6"/>
        <end position="25"/>
    </location>
</feature>
<keyword evidence="1" id="KW-1133">Transmembrane helix</keyword>
<evidence type="ECO:0000313" key="2">
    <source>
        <dbReference type="EMBL" id="GEM49535.1"/>
    </source>
</evidence>
<dbReference type="OrthoDB" id="74042at2"/>